<dbReference type="InterPro" id="IPR001584">
    <property type="entry name" value="Integrase_cat-core"/>
</dbReference>
<gene>
    <name evidence="2" type="primary">X975_08509</name>
    <name evidence="2" type="ORF">TNIN_97211</name>
</gene>
<dbReference type="Gene3D" id="3.30.420.10">
    <property type="entry name" value="Ribonuclease H-like superfamily/Ribonuclease H"/>
    <property type="match status" value="1"/>
</dbReference>
<dbReference type="OrthoDB" id="6431442at2759"/>
<name>A0A8X6XU49_9ARAC</name>
<evidence type="ECO:0000313" key="3">
    <source>
        <dbReference type="Proteomes" id="UP000886998"/>
    </source>
</evidence>
<dbReference type="EMBL" id="BMAV01012598">
    <property type="protein sequence ID" value="GFY59391.1"/>
    <property type="molecule type" value="Genomic_DNA"/>
</dbReference>
<proteinExistence type="predicted"/>
<feature type="domain" description="Integrase catalytic" evidence="1">
    <location>
        <begin position="123"/>
        <end position="235"/>
    </location>
</feature>
<dbReference type="GO" id="GO:0015074">
    <property type="term" value="P:DNA integration"/>
    <property type="evidence" value="ECO:0007669"/>
    <property type="project" value="InterPro"/>
</dbReference>
<dbReference type="Proteomes" id="UP000886998">
    <property type="component" value="Unassembled WGS sequence"/>
</dbReference>
<dbReference type="PROSITE" id="PS50994">
    <property type="entry name" value="INTEGRASE"/>
    <property type="match status" value="1"/>
</dbReference>
<keyword evidence="3" id="KW-1185">Reference proteome</keyword>
<dbReference type="InterPro" id="IPR012337">
    <property type="entry name" value="RNaseH-like_sf"/>
</dbReference>
<sequence>MAKGCFNLRGWESNVPDLYFSRSSGVTSLLGLLWDLDKDTLKCNLNYSQKGPSWLLEPRSNWPIDRMACKTSEVEREKRKVRLCNLVAVEGEIPWYAIKFSNFQSIIRFVSWMLRIVKNVAIPVSLPSDRVNDAVVFEVVGVDLAGPLYLKGGHKSWIVLFTCATYRAIHLELTSSLTSEAFLLSLRRFIARRGRPRVIYSDNGTNFSEAQGELGGIDWEKNLETNYHTTHNSEI</sequence>
<protein>
    <submittedName>
        <fullName evidence="2">Integrase catalytic domain-containing protein</fullName>
    </submittedName>
</protein>
<accession>A0A8X6XU49</accession>
<dbReference type="AlphaFoldDB" id="A0A8X6XU49"/>
<dbReference type="InterPro" id="IPR036397">
    <property type="entry name" value="RNaseH_sf"/>
</dbReference>
<evidence type="ECO:0000313" key="2">
    <source>
        <dbReference type="EMBL" id="GFY59391.1"/>
    </source>
</evidence>
<reference evidence="2" key="1">
    <citation type="submission" date="2020-08" db="EMBL/GenBank/DDBJ databases">
        <title>Multicomponent nature underlies the extraordinary mechanical properties of spider dragline silk.</title>
        <authorList>
            <person name="Kono N."/>
            <person name="Nakamura H."/>
            <person name="Mori M."/>
            <person name="Yoshida Y."/>
            <person name="Ohtoshi R."/>
            <person name="Malay A.D."/>
            <person name="Moran D.A.P."/>
            <person name="Tomita M."/>
            <person name="Numata K."/>
            <person name="Arakawa K."/>
        </authorList>
    </citation>
    <scope>NUCLEOTIDE SEQUENCE</scope>
</reference>
<comment type="caution">
    <text evidence="2">The sequence shown here is derived from an EMBL/GenBank/DDBJ whole genome shotgun (WGS) entry which is preliminary data.</text>
</comment>
<dbReference type="PANTHER" id="PTHR47331">
    <property type="entry name" value="PHD-TYPE DOMAIN-CONTAINING PROTEIN"/>
    <property type="match status" value="1"/>
</dbReference>
<organism evidence="2 3">
    <name type="scientific">Trichonephila inaurata madagascariensis</name>
    <dbReference type="NCBI Taxonomy" id="2747483"/>
    <lineage>
        <taxon>Eukaryota</taxon>
        <taxon>Metazoa</taxon>
        <taxon>Ecdysozoa</taxon>
        <taxon>Arthropoda</taxon>
        <taxon>Chelicerata</taxon>
        <taxon>Arachnida</taxon>
        <taxon>Araneae</taxon>
        <taxon>Araneomorphae</taxon>
        <taxon>Entelegynae</taxon>
        <taxon>Araneoidea</taxon>
        <taxon>Nephilidae</taxon>
        <taxon>Trichonephila</taxon>
        <taxon>Trichonephila inaurata</taxon>
    </lineage>
</organism>
<dbReference type="SUPFAM" id="SSF53098">
    <property type="entry name" value="Ribonuclease H-like"/>
    <property type="match status" value="1"/>
</dbReference>
<dbReference type="PANTHER" id="PTHR47331:SF2">
    <property type="match status" value="1"/>
</dbReference>
<dbReference type="GO" id="GO:0003676">
    <property type="term" value="F:nucleic acid binding"/>
    <property type="evidence" value="ECO:0007669"/>
    <property type="project" value="InterPro"/>
</dbReference>
<evidence type="ECO:0000259" key="1">
    <source>
        <dbReference type="PROSITE" id="PS50994"/>
    </source>
</evidence>